<dbReference type="SUPFAM" id="SSF55729">
    <property type="entry name" value="Acyl-CoA N-acyltransferases (Nat)"/>
    <property type="match status" value="1"/>
</dbReference>
<evidence type="ECO:0008006" key="3">
    <source>
        <dbReference type="Google" id="ProtNLM"/>
    </source>
</evidence>
<dbReference type="Gene3D" id="3.40.630.30">
    <property type="match status" value="1"/>
</dbReference>
<evidence type="ECO:0000313" key="1">
    <source>
        <dbReference type="EMBL" id="KAJ3551529.1"/>
    </source>
</evidence>
<organism evidence="1 2">
    <name type="scientific">Xylaria arbuscula</name>
    <dbReference type="NCBI Taxonomy" id="114810"/>
    <lineage>
        <taxon>Eukaryota</taxon>
        <taxon>Fungi</taxon>
        <taxon>Dikarya</taxon>
        <taxon>Ascomycota</taxon>
        <taxon>Pezizomycotina</taxon>
        <taxon>Sordariomycetes</taxon>
        <taxon>Xylariomycetidae</taxon>
        <taxon>Xylariales</taxon>
        <taxon>Xylariaceae</taxon>
        <taxon>Xylaria</taxon>
    </lineage>
</organism>
<dbReference type="PANTHER" id="PTHR42791">
    <property type="entry name" value="GNAT FAMILY ACETYLTRANSFERASE"/>
    <property type="match status" value="1"/>
</dbReference>
<reference evidence="1" key="1">
    <citation type="submission" date="2022-07" db="EMBL/GenBank/DDBJ databases">
        <title>Genome Sequence of Xylaria arbuscula.</title>
        <authorList>
            <person name="Buettner E."/>
        </authorList>
    </citation>
    <scope>NUCLEOTIDE SEQUENCE</scope>
    <source>
        <strain evidence="1">VT107</strain>
    </source>
</reference>
<evidence type="ECO:0000313" key="2">
    <source>
        <dbReference type="Proteomes" id="UP001148614"/>
    </source>
</evidence>
<dbReference type="AlphaFoldDB" id="A0A9W8N3B6"/>
<sequence length="259" mass="29201">MAISTSSTVYANTQKPIINEGGVQLRPATEADLDDLVTVVIESFAPGPVWQYLFPHLNKYKDYYWHCLRHEAGTQFAHRPNTTFINVVSIPNTGGANTCGGQQGSRERVVALGVWKFLAESNKEVHQTHSSVFDPRLMYANCSDHLEANMTRAVDFQRQIDIAEKRYIFDFPEPQLLLSLLATHPSWDGYGFGAANVKWGIERAKKLGKHLPVTLLATPAGWPLYDSLDFESVANITINTVDDDLDDLWFEYMRHDALE</sequence>
<comment type="caution">
    <text evidence="1">The sequence shown here is derived from an EMBL/GenBank/DDBJ whole genome shotgun (WGS) entry which is preliminary data.</text>
</comment>
<dbReference type="InterPro" id="IPR016181">
    <property type="entry name" value="Acyl_CoA_acyltransferase"/>
</dbReference>
<proteinExistence type="predicted"/>
<keyword evidence="2" id="KW-1185">Reference proteome</keyword>
<protein>
    <recommendedName>
        <fullName evidence="3">N-acetyltransferase domain-containing protein</fullName>
    </recommendedName>
</protein>
<dbReference type="PANTHER" id="PTHR42791:SF2">
    <property type="entry name" value="N-ACETYLTRANSFERASE DOMAIN-CONTAINING PROTEIN"/>
    <property type="match status" value="1"/>
</dbReference>
<dbReference type="Proteomes" id="UP001148614">
    <property type="component" value="Unassembled WGS sequence"/>
</dbReference>
<gene>
    <name evidence="1" type="ORF">NPX13_g11341</name>
</gene>
<name>A0A9W8N3B6_9PEZI</name>
<dbReference type="InterPro" id="IPR052523">
    <property type="entry name" value="Trichothecene_AcTrans"/>
</dbReference>
<accession>A0A9W8N3B6</accession>
<dbReference type="EMBL" id="JANPWZ010003718">
    <property type="protein sequence ID" value="KAJ3551529.1"/>
    <property type="molecule type" value="Genomic_DNA"/>
</dbReference>